<feature type="transmembrane region" description="Helical" evidence="10">
    <location>
        <begin position="140"/>
        <end position="159"/>
    </location>
</feature>
<feature type="transmembrane region" description="Helical" evidence="10">
    <location>
        <begin position="104"/>
        <end position="120"/>
    </location>
</feature>
<feature type="transmembrane region" description="Helical" evidence="10">
    <location>
        <begin position="330"/>
        <end position="351"/>
    </location>
</feature>
<dbReference type="InterPro" id="IPR044726">
    <property type="entry name" value="ABCC_6TM_D2"/>
</dbReference>
<dbReference type="FunFam" id="3.40.50.300:FF:000973">
    <property type="entry name" value="Multidrug resistance-associated protein 4"/>
    <property type="match status" value="1"/>
</dbReference>
<dbReference type="GO" id="GO:0140359">
    <property type="term" value="F:ABC-type transporter activity"/>
    <property type="evidence" value="ECO:0007669"/>
    <property type="project" value="InterPro"/>
</dbReference>
<feature type="transmembrane region" description="Helical" evidence="10">
    <location>
        <begin position="803"/>
        <end position="820"/>
    </location>
</feature>
<evidence type="ECO:0000256" key="4">
    <source>
        <dbReference type="ARBA" id="ARBA00022692"/>
    </source>
</evidence>
<keyword evidence="6" id="KW-0547">Nucleotide-binding</keyword>
<dbReference type="FunFam" id="1.20.1560.10:FF:000013">
    <property type="entry name" value="ABC transporter C family member 2"/>
    <property type="match status" value="1"/>
</dbReference>
<keyword evidence="7" id="KW-0067">ATP-binding</keyword>
<reference evidence="13" key="1">
    <citation type="submission" date="2021-02" db="EMBL/GenBank/DDBJ databases">
        <authorList>
            <person name="Nowell W R."/>
        </authorList>
    </citation>
    <scope>NUCLEOTIDE SEQUENCE</scope>
</reference>
<dbReference type="OrthoDB" id="6500128at2759"/>
<dbReference type="InterPro" id="IPR027417">
    <property type="entry name" value="P-loop_NTPase"/>
</dbReference>
<evidence type="ECO:0000259" key="11">
    <source>
        <dbReference type="PROSITE" id="PS50893"/>
    </source>
</evidence>
<dbReference type="FunFam" id="3.40.50.300:FF:000163">
    <property type="entry name" value="Multidrug resistance-associated protein member 4"/>
    <property type="match status" value="1"/>
</dbReference>
<evidence type="ECO:0000313" key="13">
    <source>
        <dbReference type="EMBL" id="CAF0958607.1"/>
    </source>
</evidence>
<feature type="transmembrane region" description="Helical" evidence="10">
    <location>
        <begin position="674"/>
        <end position="698"/>
    </location>
</feature>
<dbReference type="Gene3D" id="3.40.50.300">
    <property type="entry name" value="P-loop containing nucleotide triphosphate hydrolases"/>
    <property type="match status" value="2"/>
</dbReference>
<evidence type="ECO:0000256" key="6">
    <source>
        <dbReference type="ARBA" id="ARBA00022741"/>
    </source>
</evidence>
<dbReference type="Pfam" id="PF00664">
    <property type="entry name" value="ABC_membrane"/>
    <property type="match status" value="2"/>
</dbReference>
<evidence type="ECO:0000256" key="8">
    <source>
        <dbReference type="ARBA" id="ARBA00022989"/>
    </source>
</evidence>
<comment type="caution">
    <text evidence="13">The sequence shown here is derived from an EMBL/GenBank/DDBJ whole genome shotgun (WGS) entry which is preliminary data.</text>
</comment>
<evidence type="ECO:0000256" key="1">
    <source>
        <dbReference type="ARBA" id="ARBA00004141"/>
    </source>
</evidence>
<keyword evidence="4 10" id="KW-0812">Transmembrane</keyword>
<comment type="similarity">
    <text evidence="2">Belongs to the ABC transporter superfamily. ABCC family. Conjugate transporter (TC 3.A.1.208) subfamily.</text>
</comment>
<keyword evidence="5" id="KW-0677">Repeat</keyword>
<dbReference type="InterPro" id="IPR044746">
    <property type="entry name" value="ABCC_6TM_D1"/>
</dbReference>
<dbReference type="PANTHER" id="PTHR24223:SF456">
    <property type="entry name" value="MULTIDRUG RESISTANCE-ASSOCIATED PROTEIN LETHAL(2)03659"/>
    <property type="match status" value="1"/>
</dbReference>
<feature type="transmembrane region" description="Helical" evidence="10">
    <location>
        <begin position="363"/>
        <end position="381"/>
    </location>
</feature>
<dbReference type="CDD" id="cd03250">
    <property type="entry name" value="ABCC_MRP_domain1"/>
    <property type="match status" value="1"/>
</dbReference>
<keyword evidence="15" id="KW-1185">Reference proteome</keyword>
<organism evidence="13 16">
    <name type="scientific">Adineta steineri</name>
    <dbReference type="NCBI Taxonomy" id="433720"/>
    <lineage>
        <taxon>Eukaryota</taxon>
        <taxon>Metazoa</taxon>
        <taxon>Spiralia</taxon>
        <taxon>Gnathifera</taxon>
        <taxon>Rotifera</taxon>
        <taxon>Eurotatoria</taxon>
        <taxon>Bdelloidea</taxon>
        <taxon>Adinetida</taxon>
        <taxon>Adinetidae</taxon>
        <taxon>Adineta</taxon>
    </lineage>
</organism>
<feature type="transmembrane region" description="Helical" evidence="10">
    <location>
        <begin position="729"/>
        <end position="756"/>
    </location>
</feature>
<dbReference type="InterPro" id="IPR003439">
    <property type="entry name" value="ABC_transporter-like_ATP-bd"/>
</dbReference>
<name>A0A814DU37_9BILA</name>
<keyword evidence="3" id="KW-0813">Transport</keyword>
<dbReference type="PROSITE" id="PS50929">
    <property type="entry name" value="ABC_TM1F"/>
    <property type="match status" value="2"/>
</dbReference>
<evidence type="ECO:0000256" key="3">
    <source>
        <dbReference type="ARBA" id="ARBA00022448"/>
    </source>
</evidence>
<evidence type="ECO:0000256" key="10">
    <source>
        <dbReference type="SAM" id="Phobius"/>
    </source>
</evidence>
<protein>
    <submittedName>
        <fullName evidence="13">Uncharacterized protein</fullName>
    </submittedName>
</protein>
<keyword evidence="8 10" id="KW-1133">Transmembrane helix</keyword>
<evidence type="ECO:0000259" key="12">
    <source>
        <dbReference type="PROSITE" id="PS50929"/>
    </source>
</evidence>
<sequence>MKIFSKEQNNEHQKLINNNDDKCQYHSSRLEWAEFSWTRWLHLLCWWWISPTLSEGSKRLLTENDLDNLPNTDKSSVLLHRLESYDWTSTSTWKIIIQEFWQEYILAGLYCLPYLISRIAQPLLLRSIVLNTTNENRSFFTAYIFVILLCLFGILQALFDHQIYFNSMRVGIRIRNALSAIIYKHALSIKSTVWQYTNTGQIINLIANDTSKFEEICSRLHFLWEGPVEAVIIFIFLWWIIHPIPALFAYLVYFLSIIILFLTGRHLSKYRDLKTSCSDKRVHVLDEFIHGYEVIKMYNWEKLMEDRINRIRQNEFDILKQAYYLRALNTIHSFIIVPILALTTFGTAWFLDHRLNPIDCFTVLAFFGLLRNQIMFIMPLLTERLTDVQVASKRIDAFMRLTITQDQYSSSSSNTQKGQISMSNAFFSWYDDQPCLSSLNIFIKPKTFVGIVGSVGCGKSSLLAAILGEMNLINGELNTNSNLFSYAAQASWIFTGTIRTNILLNRSFDEQRYRNVIYACCLDLDFIQFGVSGDLTMIGERGVNLSGGQKARISLARAIYNEADVYLFDDPLAAVDGTVAKQIYERCFSSIGLLKNKTRLLVTHQTQFLIDADQIIFLSNGHIDEQGYLEKYTLTKDITDEKQTSVLDNLINEPDIQPIITEETAISGKVKWNLWFYLLTAPPLGLCGLFLLIILLILGELFYDGTNYWLSIWLKQSHKNHQDFSTFAYIYFGLIIGTIVIDALRTIFFFIVILYGTNHLHNNMLKGLLYTSIQFFESNSSGRILSRASKDQKVIDELLPTNLLYAIKSSLMSIGATIIICLIKPYILLVIIGLIPFVLILCRFYLQSKSQLKRLESITRSPIYDLLSSSLNGVVTIRAFKIHYHFIELFTNRIDKNTRAYINMQGAARWFALRLNLLSFINTFSTAILLIIFRNEIDSSLIALCLMYTISIPKSFQLSIQQFFDADLLMTSVERIYEYSKLPSEEEEQQDNQQRLIKTSPDWPIYGKIQFINYSLHHRSGLESVLKNLNIEIKSTEKIGIIGRTGAGKSSLFKGIFRFISQSNIHGHILIDDVDISRIKLKHLRSHLSIIPQEPILFSGTLRYNLDPFNIYSDEQCWMALDDVQLKQFITNHSIGLQMFINDSGSNLSTGQCQLICIARAILQKNKILLIDEATSSVDKKTDDIIQKVITNKFHDRTVLTIAHRLNTVAKCDRILVLDKGIIVNFDTPMNILNQYL</sequence>
<feature type="transmembrane region" description="Helical" evidence="10">
    <location>
        <begin position="826"/>
        <end position="846"/>
    </location>
</feature>
<dbReference type="CDD" id="cd03244">
    <property type="entry name" value="ABCC_MRP_domain2"/>
    <property type="match status" value="1"/>
</dbReference>
<dbReference type="SMART" id="SM00382">
    <property type="entry name" value="AAA"/>
    <property type="match status" value="2"/>
</dbReference>
<evidence type="ECO:0000256" key="5">
    <source>
        <dbReference type="ARBA" id="ARBA00022737"/>
    </source>
</evidence>
<dbReference type="CDD" id="cd18580">
    <property type="entry name" value="ABC_6TM_ABCC_D2"/>
    <property type="match status" value="1"/>
</dbReference>
<dbReference type="InterPro" id="IPR017871">
    <property type="entry name" value="ABC_transporter-like_CS"/>
</dbReference>
<feature type="domain" description="ABC transmembrane type-1" evidence="12">
    <location>
        <begin position="116"/>
        <end position="386"/>
    </location>
</feature>
<dbReference type="InterPro" id="IPR036640">
    <property type="entry name" value="ABC1_TM_sf"/>
</dbReference>
<feature type="transmembrane region" description="Helical" evidence="10">
    <location>
        <begin position="222"/>
        <end position="241"/>
    </location>
</feature>
<evidence type="ECO:0000313" key="16">
    <source>
        <dbReference type="Proteomes" id="UP000663877"/>
    </source>
</evidence>
<comment type="subcellular location">
    <subcellularLocation>
        <location evidence="1">Membrane</location>
        <topology evidence="1">Multi-pass membrane protein</topology>
    </subcellularLocation>
</comment>
<evidence type="ECO:0000313" key="15">
    <source>
        <dbReference type="Proteomes" id="UP000663832"/>
    </source>
</evidence>
<keyword evidence="9 10" id="KW-0472">Membrane</keyword>
<dbReference type="Proteomes" id="UP000663877">
    <property type="component" value="Unassembled WGS sequence"/>
</dbReference>
<dbReference type="AlphaFoldDB" id="A0A814DU37"/>
<dbReference type="CDD" id="cd18579">
    <property type="entry name" value="ABC_6TM_ABCC_D1"/>
    <property type="match status" value="1"/>
</dbReference>
<dbReference type="Proteomes" id="UP000663832">
    <property type="component" value="Unassembled WGS sequence"/>
</dbReference>
<dbReference type="SUPFAM" id="SSF90123">
    <property type="entry name" value="ABC transporter transmembrane region"/>
    <property type="match status" value="2"/>
</dbReference>
<feature type="transmembrane region" description="Helical" evidence="10">
    <location>
        <begin position="911"/>
        <end position="933"/>
    </location>
</feature>
<feature type="domain" description="ABC transmembrane type-1" evidence="12">
    <location>
        <begin position="685"/>
        <end position="952"/>
    </location>
</feature>
<dbReference type="Pfam" id="PF00005">
    <property type="entry name" value="ABC_tran"/>
    <property type="match status" value="2"/>
</dbReference>
<feature type="domain" description="ABC transporter" evidence="11">
    <location>
        <begin position="420"/>
        <end position="645"/>
    </location>
</feature>
<dbReference type="EMBL" id="CAJNOM010000082">
    <property type="protein sequence ID" value="CAF1007074.1"/>
    <property type="molecule type" value="Genomic_DNA"/>
</dbReference>
<dbReference type="PROSITE" id="PS00211">
    <property type="entry name" value="ABC_TRANSPORTER_1"/>
    <property type="match status" value="1"/>
</dbReference>
<dbReference type="GO" id="GO:0016887">
    <property type="term" value="F:ATP hydrolysis activity"/>
    <property type="evidence" value="ECO:0007669"/>
    <property type="project" value="InterPro"/>
</dbReference>
<gene>
    <name evidence="13" type="ORF">BJG266_LOCUS13621</name>
    <name evidence="14" type="ORF">QVE165_LOCUS15258</name>
</gene>
<accession>A0A814DU37</accession>
<evidence type="ECO:0000313" key="14">
    <source>
        <dbReference type="EMBL" id="CAF1007074.1"/>
    </source>
</evidence>
<evidence type="ECO:0000256" key="9">
    <source>
        <dbReference type="ARBA" id="ARBA00023136"/>
    </source>
</evidence>
<dbReference type="InterPro" id="IPR011527">
    <property type="entry name" value="ABC1_TM_dom"/>
</dbReference>
<dbReference type="PANTHER" id="PTHR24223">
    <property type="entry name" value="ATP-BINDING CASSETTE SUB-FAMILY C"/>
    <property type="match status" value="1"/>
</dbReference>
<dbReference type="GO" id="GO:0005524">
    <property type="term" value="F:ATP binding"/>
    <property type="evidence" value="ECO:0007669"/>
    <property type="project" value="UniProtKB-KW"/>
</dbReference>
<dbReference type="InterPro" id="IPR003593">
    <property type="entry name" value="AAA+_ATPase"/>
</dbReference>
<dbReference type="PROSITE" id="PS50893">
    <property type="entry name" value="ABC_TRANSPORTER_2"/>
    <property type="match status" value="2"/>
</dbReference>
<dbReference type="InterPro" id="IPR050173">
    <property type="entry name" value="ABC_transporter_C-like"/>
</dbReference>
<dbReference type="GO" id="GO:0016020">
    <property type="term" value="C:membrane"/>
    <property type="evidence" value="ECO:0007669"/>
    <property type="project" value="UniProtKB-SubCell"/>
</dbReference>
<evidence type="ECO:0000256" key="7">
    <source>
        <dbReference type="ARBA" id="ARBA00022840"/>
    </source>
</evidence>
<dbReference type="Gene3D" id="1.20.1560.10">
    <property type="entry name" value="ABC transporter type 1, transmembrane domain"/>
    <property type="match status" value="2"/>
</dbReference>
<dbReference type="EMBL" id="CAJNOI010000055">
    <property type="protein sequence ID" value="CAF0958607.1"/>
    <property type="molecule type" value="Genomic_DNA"/>
</dbReference>
<feature type="domain" description="ABC transporter" evidence="11">
    <location>
        <begin position="1009"/>
        <end position="1237"/>
    </location>
</feature>
<dbReference type="SUPFAM" id="SSF52540">
    <property type="entry name" value="P-loop containing nucleoside triphosphate hydrolases"/>
    <property type="match status" value="2"/>
</dbReference>
<feature type="transmembrane region" description="Helical" evidence="10">
    <location>
        <begin position="247"/>
        <end position="264"/>
    </location>
</feature>
<evidence type="ECO:0000256" key="2">
    <source>
        <dbReference type="ARBA" id="ARBA00009726"/>
    </source>
</evidence>
<proteinExistence type="inferred from homology"/>